<organism evidence="1 2">
    <name type="scientific">Fimbriiglobus ruber</name>
    <dbReference type="NCBI Taxonomy" id="1908690"/>
    <lineage>
        <taxon>Bacteria</taxon>
        <taxon>Pseudomonadati</taxon>
        <taxon>Planctomycetota</taxon>
        <taxon>Planctomycetia</taxon>
        <taxon>Gemmatales</taxon>
        <taxon>Gemmataceae</taxon>
        <taxon>Fimbriiglobus</taxon>
    </lineage>
</organism>
<dbReference type="Proteomes" id="UP000214646">
    <property type="component" value="Unassembled WGS sequence"/>
</dbReference>
<comment type="caution">
    <text evidence="1">The sequence shown here is derived from an EMBL/GenBank/DDBJ whole genome shotgun (WGS) entry which is preliminary data.</text>
</comment>
<accession>A0A225DLC9</accession>
<protein>
    <submittedName>
        <fullName evidence="1">Uncharacterized protein</fullName>
    </submittedName>
</protein>
<evidence type="ECO:0000313" key="2">
    <source>
        <dbReference type="Proteomes" id="UP000214646"/>
    </source>
</evidence>
<name>A0A225DLC9_9BACT</name>
<gene>
    <name evidence="1" type="ORF">FRUB_05343</name>
</gene>
<evidence type="ECO:0000313" key="1">
    <source>
        <dbReference type="EMBL" id="OWK40424.1"/>
    </source>
</evidence>
<sequence length="65" mass="7280">MWLSRGTALRLPRRSGLGDRLERAGLVLAPHLQTQRLAHGVGVLDHFFFDSVSGSVTVTTYRCHY</sequence>
<reference evidence="2" key="1">
    <citation type="submission" date="2017-06" db="EMBL/GenBank/DDBJ databases">
        <title>Genome analysis of Fimbriiglobus ruber SP5, the first member of the order Planctomycetales with confirmed chitinolytic capability.</title>
        <authorList>
            <person name="Ravin N.V."/>
            <person name="Rakitin A.L."/>
            <person name="Ivanova A.A."/>
            <person name="Beletsky A.V."/>
            <person name="Kulichevskaya I.S."/>
            <person name="Mardanov A.V."/>
            <person name="Dedysh S.N."/>
        </authorList>
    </citation>
    <scope>NUCLEOTIDE SEQUENCE [LARGE SCALE GENOMIC DNA]</scope>
    <source>
        <strain evidence="2">SP5</strain>
    </source>
</reference>
<dbReference type="AlphaFoldDB" id="A0A225DLC9"/>
<dbReference type="EMBL" id="NIDE01000008">
    <property type="protein sequence ID" value="OWK40424.1"/>
    <property type="molecule type" value="Genomic_DNA"/>
</dbReference>
<proteinExistence type="predicted"/>
<keyword evidence="2" id="KW-1185">Reference proteome</keyword>